<evidence type="ECO:0000313" key="1">
    <source>
        <dbReference type="EMBL" id="OWK42138.1"/>
    </source>
</evidence>
<keyword evidence="2" id="KW-1185">Reference proteome</keyword>
<dbReference type="EMBL" id="NIDE01000005">
    <property type="protein sequence ID" value="OWK42138.1"/>
    <property type="molecule type" value="Genomic_DNA"/>
</dbReference>
<gene>
    <name evidence="1" type="ORF">FRUB_04216</name>
</gene>
<comment type="caution">
    <text evidence="1">The sequence shown here is derived from an EMBL/GenBank/DDBJ whole genome shotgun (WGS) entry which is preliminary data.</text>
</comment>
<sequence>MPPEPVETDDCETLTISQMDGKYATLRPANKTLTRIHVILKDGKVRSYQYAFLDALSTYDGGTFTLLFAGVKHWALTVKGHGPNFWRIYDLCTLHRLPYLREASGSMAESGGEGETILTEIKIVDATPKERD</sequence>
<dbReference type="AlphaFoldDB" id="A0A225DUD1"/>
<organism evidence="1 2">
    <name type="scientific">Fimbriiglobus ruber</name>
    <dbReference type="NCBI Taxonomy" id="1908690"/>
    <lineage>
        <taxon>Bacteria</taxon>
        <taxon>Pseudomonadati</taxon>
        <taxon>Planctomycetota</taxon>
        <taxon>Planctomycetia</taxon>
        <taxon>Gemmatales</taxon>
        <taxon>Gemmataceae</taxon>
        <taxon>Fimbriiglobus</taxon>
    </lineage>
</organism>
<evidence type="ECO:0000313" key="2">
    <source>
        <dbReference type="Proteomes" id="UP000214646"/>
    </source>
</evidence>
<protein>
    <submittedName>
        <fullName evidence="1">Uncharacterized protein</fullName>
    </submittedName>
</protein>
<proteinExistence type="predicted"/>
<accession>A0A225DUD1</accession>
<reference evidence="2" key="1">
    <citation type="submission" date="2017-06" db="EMBL/GenBank/DDBJ databases">
        <title>Genome analysis of Fimbriiglobus ruber SP5, the first member of the order Planctomycetales with confirmed chitinolytic capability.</title>
        <authorList>
            <person name="Ravin N.V."/>
            <person name="Rakitin A.L."/>
            <person name="Ivanova A.A."/>
            <person name="Beletsky A.V."/>
            <person name="Kulichevskaya I.S."/>
            <person name="Mardanov A.V."/>
            <person name="Dedysh S.N."/>
        </authorList>
    </citation>
    <scope>NUCLEOTIDE SEQUENCE [LARGE SCALE GENOMIC DNA]</scope>
    <source>
        <strain evidence="2">SP5</strain>
    </source>
</reference>
<dbReference type="Proteomes" id="UP000214646">
    <property type="component" value="Unassembled WGS sequence"/>
</dbReference>
<name>A0A225DUD1_9BACT</name>